<organism evidence="2 3">
    <name type="scientific">Methylacidimicrobium tartarophylax</name>
    <dbReference type="NCBI Taxonomy" id="1041768"/>
    <lineage>
        <taxon>Bacteria</taxon>
        <taxon>Pseudomonadati</taxon>
        <taxon>Verrucomicrobiota</taxon>
        <taxon>Methylacidimicrobium</taxon>
    </lineage>
</organism>
<dbReference type="Proteomes" id="UP000334923">
    <property type="component" value="Unassembled WGS sequence"/>
</dbReference>
<dbReference type="EMBL" id="CABFVA020000032">
    <property type="protein sequence ID" value="VVM05838.1"/>
    <property type="molecule type" value="Genomic_DNA"/>
</dbReference>
<dbReference type="OrthoDB" id="9975367at2"/>
<sequence length="62" mass="7057">MGAFGRRVRRSLLRLLDFLVFVAFCVGMVLLIRNHLGQKEKVVVEGRKGPLWEILPNAGSHR</sequence>
<evidence type="ECO:0000256" key="1">
    <source>
        <dbReference type="SAM" id="Phobius"/>
    </source>
</evidence>
<accession>A0A5E6M9F6</accession>
<proteinExistence type="predicted"/>
<gene>
    <name evidence="2" type="ORF">MAMT_00821</name>
</gene>
<keyword evidence="1" id="KW-0812">Transmembrane</keyword>
<feature type="transmembrane region" description="Helical" evidence="1">
    <location>
        <begin position="12"/>
        <end position="32"/>
    </location>
</feature>
<evidence type="ECO:0000313" key="3">
    <source>
        <dbReference type="Proteomes" id="UP000334923"/>
    </source>
</evidence>
<keyword evidence="1" id="KW-1133">Transmembrane helix</keyword>
<evidence type="ECO:0000313" key="2">
    <source>
        <dbReference type="EMBL" id="VVM05838.1"/>
    </source>
</evidence>
<keyword evidence="3" id="KW-1185">Reference proteome</keyword>
<keyword evidence="1" id="KW-0472">Membrane</keyword>
<protein>
    <submittedName>
        <fullName evidence="2">Uncharacterized protein</fullName>
    </submittedName>
</protein>
<dbReference type="AlphaFoldDB" id="A0A5E6M9F6"/>
<reference evidence="2 3" key="1">
    <citation type="submission" date="2019-09" db="EMBL/GenBank/DDBJ databases">
        <authorList>
            <person name="Cremers G."/>
        </authorList>
    </citation>
    <scope>NUCLEOTIDE SEQUENCE [LARGE SCALE GENOMIC DNA]</scope>
    <source>
        <strain evidence="2">4A</strain>
    </source>
</reference>
<name>A0A5E6M9F6_9BACT</name>
<dbReference type="RefSeq" id="WP_142659734.1">
    <property type="nucleotide sequence ID" value="NZ_CABFVA020000032.1"/>
</dbReference>